<dbReference type="AlphaFoldDB" id="A0A1T3P3C6"/>
<dbReference type="Proteomes" id="UP000190037">
    <property type="component" value="Unassembled WGS sequence"/>
</dbReference>
<evidence type="ECO:0000313" key="3">
    <source>
        <dbReference type="EMBL" id="OPC83583.1"/>
    </source>
</evidence>
<gene>
    <name evidence="3" type="ORF">B4N89_23925</name>
</gene>
<comment type="caution">
    <text evidence="3">The sequence shown here is derived from an EMBL/GenBank/DDBJ whole genome shotgun (WGS) entry which is preliminary data.</text>
</comment>
<feature type="transmembrane region" description="Helical" evidence="2">
    <location>
        <begin position="35"/>
        <end position="53"/>
    </location>
</feature>
<keyword evidence="2" id="KW-1133">Transmembrane helix</keyword>
<keyword evidence="2" id="KW-0812">Transmembrane</keyword>
<keyword evidence="2" id="KW-0472">Membrane</keyword>
<sequence>MVVAMIVACEVGFWVLIALGLLSRYVLHRRRLSNVFLYGTPLLEVILLVVAVVDLRGGATAGSRHGIAALYIGMTAVFGHRAIRWVDQRVGYHFLGGPLPWRPPRRGPERVRYEVVEFARAVAAMAIAGALLGVLILITGDADRTEALRGFFGVLGGFTMICLVIAVYGVCEAFGKPPKDKPAPRRLREPRPVERTPVG</sequence>
<name>A0A1T3P3C6_9ACTN</name>
<proteinExistence type="predicted"/>
<evidence type="ECO:0000256" key="2">
    <source>
        <dbReference type="SAM" id="Phobius"/>
    </source>
</evidence>
<feature type="transmembrane region" description="Helical" evidence="2">
    <location>
        <begin position="118"/>
        <end position="138"/>
    </location>
</feature>
<accession>A0A1T3P3C6</accession>
<dbReference type="EMBL" id="MWQN01000001">
    <property type="protein sequence ID" value="OPC83583.1"/>
    <property type="molecule type" value="Genomic_DNA"/>
</dbReference>
<reference evidence="3 4" key="1">
    <citation type="submission" date="2017-03" db="EMBL/GenBank/DDBJ databases">
        <title>Draft genome sequence of Streptomyces scabrisporus NF3, endophyte isolated from Amphipterygium adstringens.</title>
        <authorList>
            <person name="Vazquez M."/>
            <person name="Ceapa C.D."/>
            <person name="Rodriguez Luna D."/>
            <person name="Sanchez Esquivel S."/>
        </authorList>
    </citation>
    <scope>NUCLEOTIDE SEQUENCE [LARGE SCALE GENOMIC DNA]</scope>
    <source>
        <strain evidence="3 4">NF3</strain>
    </source>
</reference>
<organism evidence="3 4">
    <name type="scientific">Embleya scabrispora</name>
    <dbReference type="NCBI Taxonomy" id="159449"/>
    <lineage>
        <taxon>Bacteria</taxon>
        <taxon>Bacillati</taxon>
        <taxon>Actinomycetota</taxon>
        <taxon>Actinomycetes</taxon>
        <taxon>Kitasatosporales</taxon>
        <taxon>Streptomycetaceae</taxon>
        <taxon>Embleya</taxon>
    </lineage>
</organism>
<feature type="transmembrane region" description="Helical" evidence="2">
    <location>
        <begin position="65"/>
        <end position="83"/>
    </location>
</feature>
<dbReference type="STRING" id="159449.B4N89_23925"/>
<feature type="transmembrane region" description="Helical" evidence="2">
    <location>
        <begin position="6"/>
        <end position="23"/>
    </location>
</feature>
<protein>
    <submittedName>
        <fullName evidence="3">Uncharacterized protein</fullName>
    </submittedName>
</protein>
<keyword evidence="4" id="KW-1185">Reference proteome</keyword>
<feature type="region of interest" description="Disordered" evidence="1">
    <location>
        <begin position="177"/>
        <end position="199"/>
    </location>
</feature>
<feature type="transmembrane region" description="Helical" evidence="2">
    <location>
        <begin position="150"/>
        <end position="171"/>
    </location>
</feature>
<evidence type="ECO:0000313" key="4">
    <source>
        <dbReference type="Proteomes" id="UP000190037"/>
    </source>
</evidence>
<evidence type="ECO:0000256" key="1">
    <source>
        <dbReference type="SAM" id="MobiDB-lite"/>
    </source>
</evidence>